<evidence type="ECO:0000256" key="1">
    <source>
        <dbReference type="SAM" id="Phobius"/>
    </source>
</evidence>
<dbReference type="GeneID" id="100570234"/>
<reference evidence="2" key="2">
    <citation type="submission" date="2022-06" db="UniProtKB">
        <authorList>
            <consortium name="EnsemblMetazoa"/>
        </authorList>
    </citation>
    <scope>IDENTIFICATION</scope>
</reference>
<evidence type="ECO:0000313" key="3">
    <source>
        <dbReference type="Proteomes" id="UP000007819"/>
    </source>
</evidence>
<name>A0A8R2JTN7_ACYPI</name>
<reference evidence="3" key="1">
    <citation type="submission" date="2010-06" db="EMBL/GenBank/DDBJ databases">
        <authorList>
            <person name="Jiang H."/>
            <person name="Abraham K."/>
            <person name="Ali S."/>
            <person name="Alsbrooks S.L."/>
            <person name="Anim B.N."/>
            <person name="Anosike U.S."/>
            <person name="Attaway T."/>
            <person name="Bandaranaike D.P."/>
            <person name="Battles P.K."/>
            <person name="Bell S.N."/>
            <person name="Bell A.V."/>
            <person name="Beltran B."/>
            <person name="Bickham C."/>
            <person name="Bustamante Y."/>
            <person name="Caleb T."/>
            <person name="Canada A."/>
            <person name="Cardenas V."/>
            <person name="Carter K."/>
            <person name="Chacko J."/>
            <person name="Chandrabose M.N."/>
            <person name="Chavez D."/>
            <person name="Chavez A."/>
            <person name="Chen L."/>
            <person name="Chu H.-S."/>
            <person name="Claassen K.J."/>
            <person name="Cockrell R."/>
            <person name="Collins M."/>
            <person name="Cooper J.A."/>
            <person name="Cree A."/>
            <person name="Curry S.M."/>
            <person name="Da Y."/>
            <person name="Dao M.D."/>
            <person name="Das B."/>
            <person name="Davila M.-L."/>
            <person name="Davy-Carroll L."/>
            <person name="Denson S."/>
            <person name="Dinh H."/>
            <person name="Ebong V.E."/>
            <person name="Edwards J.R."/>
            <person name="Egan A."/>
            <person name="El-Daye J."/>
            <person name="Escobedo L."/>
            <person name="Fernandez S."/>
            <person name="Fernando P.R."/>
            <person name="Flagg N."/>
            <person name="Forbes L.D."/>
            <person name="Fowler R.G."/>
            <person name="Fu Q."/>
            <person name="Gabisi R.A."/>
            <person name="Ganer J."/>
            <person name="Garbino Pronczuk A."/>
            <person name="Garcia R.M."/>
            <person name="Garner T."/>
            <person name="Garrett T.E."/>
            <person name="Gonzalez D.A."/>
            <person name="Hamid H."/>
            <person name="Hawkins E.S."/>
            <person name="Hirani K."/>
            <person name="Hogues M.E."/>
            <person name="Hollins B."/>
            <person name="Hsiao C.-H."/>
            <person name="Jabil R."/>
            <person name="James M.L."/>
            <person name="Jhangiani S.N."/>
            <person name="Johnson B."/>
            <person name="Johnson Q."/>
            <person name="Joshi V."/>
            <person name="Kalu J.B."/>
            <person name="Kam C."/>
            <person name="Kashfia A."/>
            <person name="Keebler J."/>
            <person name="Kisamo H."/>
            <person name="Kovar C.L."/>
            <person name="Lago L.A."/>
            <person name="Lai C.-Y."/>
            <person name="Laidlaw J."/>
            <person name="Lara F."/>
            <person name="Le T.-K."/>
            <person name="Lee S.L."/>
            <person name="Legall F.H."/>
            <person name="Lemon S.J."/>
            <person name="Lewis L.R."/>
            <person name="Li B."/>
            <person name="Liu Y."/>
            <person name="Liu Y.-S."/>
            <person name="Lopez J."/>
            <person name="Lozado R.J."/>
            <person name="Lu J."/>
            <person name="Madu R.C."/>
            <person name="Maheshwari M."/>
            <person name="Maheshwari R."/>
            <person name="Malloy K."/>
            <person name="Martinez E."/>
            <person name="Mathew T."/>
            <person name="Mercado I.C."/>
            <person name="Mercado C."/>
            <person name="Meyer B."/>
            <person name="Montgomery K."/>
            <person name="Morgan M.B."/>
            <person name="Munidasa M."/>
            <person name="Nazareth L.V."/>
            <person name="Nelson J."/>
            <person name="Ng B.M."/>
            <person name="Nguyen N.B."/>
            <person name="Nguyen P.Q."/>
            <person name="Nguyen T."/>
            <person name="Obregon M."/>
            <person name="Okwuonu G.O."/>
            <person name="Onwere C.G."/>
            <person name="Orozco G."/>
            <person name="Parra A."/>
            <person name="Patel S."/>
            <person name="Patil S."/>
            <person name="Perez A."/>
            <person name="Perez Y."/>
            <person name="Pham C."/>
            <person name="Primus E.L."/>
            <person name="Pu L.-L."/>
            <person name="Puazo M."/>
            <person name="Qin X."/>
            <person name="Quiroz J.B."/>
            <person name="Reese J."/>
            <person name="Richards S."/>
            <person name="Rives C.M."/>
            <person name="Robberts R."/>
            <person name="Ruiz S.J."/>
            <person name="Ruiz M.J."/>
            <person name="Santibanez J."/>
            <person name="Schneider B.W."/>
            <person name="Sisson I."/>
            <person name="Smith M."/>
            <person name="Sodergren E."/>
            <person name="Song X.-Z."/>
            <person name="Song B.B."/>
            <person name="Summersgill H."/>
            <person name="Thelus R."/>
            <person name="Thornton R.D."/>
            <person name="Trejos Z.Y."/>
            <person name="Usmani K."/>
            <person name="Vattathil S."/>
            <person name="Villasana D."/>
            <person name="Walker D.L."/>
            <person name="Wang S."/>
            <person name="Wang K."/>
            <person name="White C.S."/>
            <person name="Williams A.C."/>
            <person name="Williamson J."/>
            <person name="Wilson K."/>
            <person name="Woghiren I.O."/>
            <person name="Woodworth J.R."/>
            <person name="Worley K.C."/>
            <person name="Wright R.A."/>
            <person name="Wu W."/>
            <person name="Young L."/>
            <person name="Zhang L."/>
            <person name="Zhang J."/>
            <person name="Zhu Y."/>
            <person name="Muzny D.M."/>
            <person name="Weinstock G."/>
            <person name="Gibbs R.A."/>
        </authorList>
    </citation>
    <scope>NUCLEOTIDE SEQUENCE [LARGE SCALE GENOMIC DNA]</scope>
    <source>
        <strain evidence="3">LSR1</strain>
    </source>
</reference>
<keyword evidence="1" id="KW-0812">Transmembrane</keyword>
<organism evidence="2 3">
    <name type="scientific">Acyrthosiphon pisum</name>
    <name type="common">Pea aphid</name>
    <dbReference type="NCBI Taxonomy" id="7029"/>
    <lineage>
        <taxon>Eukaryota</taxon>
        <taxon>Metazoa</taxon>
        <taxon>Ecdysozoa</taxon>
        <taxon>Arthropoda</taxon>
        <taxon>Hexapoda</taxon>
        <taxon>Insecta</taxon>
        <taxon>Pterygota</taxon>
        <taxon>Neoptera</taxon>
        <taxon>Paraneoptera</taxon>
        <taxon>Hemiptera</taxon>
        <taxon>Sternorrhyncha</taxon>
        <taxon>Aphidomorpha</taxon>
        <taxon>Aphidoidea</taxon>
        <taxon>Aphididae</taxon>
        <taxon>Macrosiphini</taxon>
        <taxon>Acyrthosiphon</taxon>
    </lineage>
</organism>
<accession>A0A8R2JTN7</accession>
<dbReference type="OrthoDB" id="10382041at2759"/>
<keyword evidence="3" id="KW-1185">Reference proteome</keyword>
<evidence type="ECO:0000313" key="2">
    <source>
        <dbReference type="EnsemblMetazoa" id="XP_029346105.1"/>
    </source>
</evidence>
<dbReference type="RefSeq" id="XP_029346105.1">
    <property type="nucleotide sequence ID" value="XM_029490245.1"/>
</dbReference>
<keyword evidence="1" id="KW-1133">Transmembrane helix</keyword>
<keyword evidence="1" id="KW-0472">Membrane</keyword>
<dbReference type="EnsemblMetazoa" id="XM_029490245.1">
    <property type="protein sequence ID" value="XP_029346105.1"/>
    <property type="gene ID" value="LOC100570234"/>
</dbReference>
<feature type="transmembrane region" description="Helical" evidence="1">
    <location>
        <begin position="6"/>
        <end position="23"/>
    </location>
</feature>
<protein>
    <submittedName>
        <fullName evidence="2">Uncharacterized protein</fullName>
    </submittedName>
</protein>
<sequence>MVKHIIMLTLFLMIYIIGNIDALNEAERKGKFQSAVKCYRQMFENGLIKAKTDQSYKVETGFDENGEIVPTANNIQFENDEALDSFRSEFFKDFVQKGNQEEFQAQIDDLNEKRKKDEFFVCKLFSSMIYNNYNSILMPL</sequence>
<proteinExistence type="predicted"/>
<dbReference type="Proteomes" id="UP000007819">
    <property type="component" value="Chromosome A2"/>
</dbReference>
<dbReference type="AlphaFoldDB" id="A0A8R2JTN7"/>